<dbReference type="PANTHER" id="PTHR45690:SF6">
    <property type="entry name" value="NACHT, LRR AND PYD DOMAINS-CONTAINING PROTEIN 4"/>
    <property type="match status" value="1"/>
</dbReference>
<dbReference type="CDD" id="cd08320">
    <property type="entry name" value="Pyrin_NALPs"/>
    <property type="match status" value="1"/>
</dbReference>
<feature type="domain" description="Pyrin" evidence="6">
    <location>
        <begin position="1"/>
        <end position="94"/>
    </location>
</feature>
<dbReference type="InterPro" id="IPR007111">
    <property type="entry name" value="NACHT_NTPase"/>
</dbReference>
<dbReference type="InterPro" id="IPR041075">
    <property type="entry name" value="NOD1/2_WH"/>
</dbReference>
<comment type="similarity">
    <text evidence="1">Belongs to the NLRP family.</text>
</comment>
<dbReference type="PANTHER" id="PTHR45690">
    <property type="entry name" value="NACHT, LRR AND PYD DOMAINS-CONTAINING PROTEIN 12"/>
    <property type="match status" value="1"/>
</dbReference>
<dbReference type="GO" id="GO:0005737">
    <property type="term" value="C:cytoplasm"/>
    <property type="evidence" value="ECO:0007669"/>
    <property type="project" value="TreeGrafter"/>
</dbReference>
<feature type="domain" description="NACHT" evidence="7">
    <location>
        <begin position="149"/>
        <end position="281"/>
    </location>
</feature>
<evidence type="ECO:0000256" key="2">
    <source>
        <dbReference type="ARBA" id="ARBA00022614"/>
    </source>
</evidence>
<dbReference type="InterPro" id="IPR001611">
    <property type="entry name" value="Leu-rich_rpt"/>
</dbReference>
<keyword evidence="9" id="KW-1185">Reference proteome</keyword>
<dbReference type="Pfam" id="PF17776">
    <property type="entry name" value="NLRC4_HD2"/>
    <property type="match status" value="1"/>
</dbReference>
<dbReference type="FunFam" id="1.10.533.10:FF:000056">
    <property type="entry name" value="NACHT, LRR and PYD domains-containing protein 14"/>
    <property type="match status" value="1"/>
</dbReference>
<evidence type="ECO:0000259" key="6">
    <source>
        <dbReference type="PROSITE" id="PS50824"/>
    </source>
</evidence>
<dbReference type="GO" id="GO:0050727">
    <property type="term" value="P:regulation of inflammatory response"/>
    <property type="evidence" value="ECO:0007669"/>
    <property type="project" value="TreeGrafter"/>
</dbReference>
<evidence type="ECO:0000259" key="7">
    <source>
        <dbReference type="PROSITE" id="PS50837"/>
    </source>
</evidence>
<dbReference type="Pfam" id="PF02758">
    <property type="entry name" value="PYRIN"/>
    <property type="match status" value="1"/>
</dbReference>
<evidence type="ECO:0000256" key="5">
    <source>
        <dbReference type="ARBA" id="ARBA00022840"/>
    </source>
</evidence>
<organism evidence="8 9">
    <name type="scientific">Lynx pardinus</name>
    <name type="common">Iberian lynx</name>
    <name type="synonym">Felis pardina</name>
    <dbReference type="NCBI Taxonomy" id="191816"/>
    <lineage>
        <taxon>Eukaryota</taxon>
        <taxon>Metazoa</taxon>
        <taxon>Chordata</taxon>
        <taxon>Craniata</taxon>
        <taxon>Vertebrata</taxon>
        <taxon>Euteleostomi</taxon>
        <taxon>Mammalia</taxon>
        <taxon>Eutheria</taxon>
        <taxon>Laurasiatheria</taxon>
        <taxon>Carnivora</taxon>
        <taxon>Feliformia</taxon>
        <taxon>Felidae</taxon>
        <taxon>Felinae</taxon>
        <taxon>Lynx</taxon>
    </lineage>
</organism>
<dbReference type="Pfam" id="PF17779">
    <property type="entry name" value="WHD_NOD2"/>
    <property type="match status" value="1"/>
</dbReference>
<name>A0A485PFG2_LYNPA</name>
<dbReference type="Pfam" id="PF13516">
    <property type="entry name" value="LRR_6"/>
    <property type="match status" value="2"/>
</dbReference>
<dbReference type="GO" id="GO:0005524">
    <property type="term" value="F:ATP binding"/>
    <property type="evidence" value="ECO:0007669"/>
    <property type="project" value="UniProtKB-KW"/>
</dbReference>
<keyword evidence="4" id="KW-0547">Nucleotide-binding</keyword>
<dbReference type="InterPro" id="IPR032675">
    <property type="entry name" value="LRR_dom_sf"/>
</dbReference>
<dbReference type="Pfam" id="PF05729">
    <property type="entry name" value="NACHT"/>
    <property type="match status" value="1"/>
</dbReference>
<dbReference type="PROSITE" id="PS50837">
    <property type="entry name" value="NACHT"/>
    <property type="match status" value="1"/>
</dbReference>
<dbReference type="InterPro" id="IPR050637">
    <property type="entry name" value="NLRP_innate_immun_reg"/>
</dbReference>
<gene>
    <name evidence="8" type="ORF">LYPA_23C010151</name>
</gene>
<dbReference type="PROSITE" id="PS50824">
    <property type="entry name" value="DAPIN"/>
    <property type="match status" value="1"/>
</dbReference>
<evidence type="ECO:0000313" key="9">
    <source>
        <dbReference type="Proteomes" id="UP000386466"/>
    </source>
</evidence>
<evidence type="ECO:0000313" key="8">
    <source>
        <dbReference type="EMBL" id="VFV42943.1"/>
    </source>
</evidence>
<dbReference type="SUPFAM" id="SSF47986">
    <property type="entry name" value="DEATH domain"/>
    <property type="match status" value="1"/>
</dbReference>
<reference evidence="8 9" key="1">
    <citation type="submission" date="2019-01" db="EMBL/GenBank/DDBJ databases">
        <authorList>
            <person name="Alioto T."/>
            <person name="Alioto T."/>
        </authorList>
    </citation>
    <scope>NUCLEOTIDE SEQUENCE [LARGE SCALE GENOMIC DNA]</scope>
</reference>
<dbReference type="SMART" id="SM01289">
    <property type="entry name" value="PYRIN"/>
    <property type="match status" value="1"/>
</dbReference>
<accession>A0A485PFG2</accession>
<dbReference type="SMART" id="SM00368">
    <property type="entry name" value="LRR_RI"/>
    <property type="match status" value="10"/>
</dbReference>
<dbReference type="SUPFAM" id="SSF52047">
    <property type="entry name" value="RNI-like"/>
    <property type="match status" value="1"/>
</dbReference>
<dbReference type="InterPro" id="IPR011029">
    <property type="entry name" value="DEATH-like_dom_sf"/>
</dbReference>
<protein>
    <submittedName>
        <fullName evidence="8">Lrr and pyd</fullName>
    </submittedName>
</protein>
<dbReference type="Gene3D" id="3.80.10.10">
    <property type="entry name" value="Ribonuclease Inhibitor"/>
    <property type="match status" value="1"/>
</dbReference>
<dbReference type="EMBL" id="CAAGRJ010032903">
    <property type="protein sequence ID" value="VFV42943.1"/>
    <property type="molecule type" value="Genomic_DNA"/>
</dbReference>
<dbReference type="InterPro" id="IPR004020">
    <property type="entry name" value="DAPIN"/>
</dbReference>
<keyword evidence="5" id="KW-0067">ATP-binding</keyword>
<keyword evidence="2" id="KW-0433">Leucine-rich repeat</keyword>
<sequence length="985" mass="112814">MASSFFSDFGLMWYLEELKKDEFRKFKELLKQEPLKLGLKIIPWTEVKKATREDLANLLMRHYKEQQAWNVTFSVFNKINRKDLCEKAKKEITGHTKLYQMHVKEKFNNMWLRESIPRIQDHLHPELTQRERECLELFFAPKETGKQTRTVLLKGIQGIGKTTFLIRLMLAWVEGNLYQERFSYVFYLCCREMKQLTETSLAALLSRGWSDSSTPFVEILSQPERLLFLIDSFEELKCSLSEPESDLCSDCMEQVPVQVLLSSLLRKKLLPESSLLITAAPVYPQEVEDRLECPEIRTLLGFSDSDKKIYFCSMFQDRNRAMEAFSFMRENGHLFIMCQIPILCWIVSTCLKQEMEKGKDLALTCRRTTSLYSSFIFNLFTPKGASCPDEQSQGQLKGLCSLAAEGMWTNTFLFSEGDLRRNGLVDSDISTLLDIKALQKCKEEENSYMFLHVSIQEFCAAMFYFLKSHMDHPNPAIGCRKAVLFTYLKKEKVHWISLGCFIFGLLNEKEQQKLDTVFGFHLSQEIQQECHQYLQRIGENEHLQKQTDFLALCYCLFEMQNEGFVQWAMDFFQDVHFTITDHVDLQVSAYCLKYCSSLQKLCFSIQNVFQVGNADSSVSSYNILCWHDICSVLTTNEHLRELQMSHSILSESTYVTLCNQLRHPSCHLQKLQMNNVTFAGDSWLFFEVLTHSPDLKYLNLNGTTLSHNDVKLLCNALNNPMCNVEELLLANCHLSADDCEAFTCVLNSSKKLKLLNVSYNYLDQGVPLLCEALQRPNCGLEGLILGYCYLTEHSWKYLYNVLLYNKSLTHLDLSANVLKYENLKLLCEALKQPGCHLWSLCLVKCSITADGCRDLASVLTGNQNLRSLQISYNDIEDAGVKLLCQGLAHPSCHLEILGLATCKLTSACCEDLSSALTSSKTLQSLNLQGNALDHTGVAVLCEALRHPACTLQILGLQKTEFDEETQRLLTVAEEENPSLTVIGDW</sequence>
<proteinExistence type="inferred from homology"/>
<dbReference type="FunFam" id="3.40.50.300:FF:000442">
    <property type="entry name" value="NACHT, LRR and PYD domains-containing protein 3"/>
    <property type="match status" value="1"/>
</dbReference>
<dbReference type="InterPro" id="IPR041267">
    <property type="entry name" value="NLRP_HD2"/>
</dbReference>
<keyword evidence="3" id="KW-0677">Repeat</keyword>
<evidence type="ECO:0000256" key="1">
    <source>
        <dbReference type="ARBA" id="ARBA00008665"/>
    </source>
</evidence>
<evidence type="ECO:0000256" key="3">
    <source>
        <dbReference type="ARBA" id="ARBA00022737"/>
    </source>
</evidence>
<evidence type="ECO:0000256" key="4">
    <source>
        <dbReference type="ARBA" id="ARBA00022741"/>
    </source>
</evidence>
<dbReference type="Gene3D" id="1.10.533.10">
    <property type="entry name" value="Death Domain, Fas"/>
    <property type="match status" value="1"/>
</dbReference>
<dbReference type="AlphaFoldDB" id="A0A485PFG2"/>
<dbReference type="Proteomes" id="UP000386466">
    <property type="component" value="Unassembled WGS sequence"/>
</dbReference>